<name>A0ABW9WCI8_9BURK</name>
<keyword evidence="2" id="KW-1185">Reference proteome</keyword>
<proteinExistence type="predicted"/>
<gene>
    <name evidence="1" type="ORF">GTP55_01380</name>
</gene>
<dbReference type="RefSeq" id="WP_161043202.1">
    <property type="nucleotide sequence ID" value="NZ_WWCS01000001.1"/>
</dbReference>
<comment type="caution">
    <text evidence="1">The sequence shown here is derived from an EMBL/GenBank/DDBJ whole genome shotgun (WGS) entry which is preliminary data.</text>
</comment>
<organism evidence="1 2">
    <name type="scientific">Duganella margarita</name>
    <dbReference type="NCBI Taxonomy" id="2692170"/>
    <lineage>
        <taxon>Bacteria</taxon>
        <taxon>Pseudomonadati</taxon>
        <taxon>Pseudomonadota</taxon>
        <taxon>Betaproteobacteria</taxon>
        <taxon>Burkholderiales</taxon>
        <taxon>Oxalobacteraceae</taxon>
        <taxon>Telluria group</taxon>
        <taxon>Duganella</taxon>
    </lineage>
</organism>
<dbReference type="Proteomes" id="UP000466332">
    <property type="component" value="Unassembled WGS sequence"/>
</dbReference>
<accession>A0ABW9WCI8</accession>
<sequence>MEDLPSEKSAKNPVFALAVADDQCRPFSVRTLRRPEERELRYRNMLYGDEFTVILSELRKPADIERIAQGILDADVC</sequence>
<protein>
    <submittedName>
        <fullName evidence="1">Uncharacterized protein</fullName>
    </submittedName>
</protein>
<reference evidence="1 2" key="1">
    <citation type="submission" date="2019-12" db="EMBL/GenBank/DDBJ databases">
        <title>Novel species isolated from a subtropical stream in China.</title>
        <authorList>
            <person name="Lu H."/>
        </authorList>
    </citation>
    <scope>NUCLEOTIDE SEQUENCE [LARGE SCALE GENOMIC DNA]</scope>
    <source>
        <strain evidence="1 2">FT109W</strain>
    </source>
</reference>
<evidence type="ECO:0000313" key="2">
    <source>
        <dbReference type="Proteomes" id="UP000466332"/>
    </source>
</evidence>
<dbReference type="EMBL" id="WWCS01000001">
    <property type="protein sequence ID" value="MYN38015.1"/>
    <property type="molecule type" value="Genomic_DNA"/>
</dbReference>
<evidence type="ECO:0000313" key="1">
    <source>
        <dbReference type="EMBL" id="MYN38015.1"/>
    </source>
</evidence>